<dbReference type="Gene3D" id="1.10.3210.10">
    <property type="entry name" value="Hypothetical protein af1432"/>
    <property type="match status" value="1"/>
</dbReference>
<dbReference type="InterPro" id="IPR052722">
    <property type="entry name" value="PgpH_phosphodiesterase"/>
</dbReference>
<proteinExistence type="predicted"/>
<keyword evidence="1" id="KW-1133">Transmembrane helix</keyword>
<dbReference type="Pfam" id="PF07697">
    <property type="entry name" value="7TMR-HDED"/>
    <property type="match status" value="1"/>
</dbReference>
<dbReference type="InterPro" id="IPR011621">
    <property type="entry name" value="Metal-dep_PHydrolase_7TM_intra"/>
</dbReference>
<feature type="transmembrane region" description="Helical" evidence="1">
    <location>
        <begin position="409"/>
        <end position="433"/>
    </location>
</feature>
<feature type="domain" description="HD/PDEase" evidence="2">
    <location>
        <begin position="462"/>
        <end position="617"/>
    </location>
</feature>
<evidence type="ECO:0000259" key="2">
    <source>
        <dbReference type="SMART" id="SM00471"/>
    </source>
</evidence>
<dbReference type="InterPro" id="IPR006674">
    <property type="entry name" value="HD_domain"/>
</dbReference>
<feature type="transmembrane region" description="Helical" evidence="1">
    <location>
        <begin position="257"/>
        <end position="280"/>
    </location>
</feature>
<dbReference type="InterPro" id="IPR006675">
    <property type="entry name" value="HDIG_dom"/>
</dbReference>
<dbReference type="PANTHER" id="PTHR36442">
    <property type="entry name" value="CYCLIC-DI-AMP PHOSPHODIESTERASE PGPH"/>
    <property type="match status" value="1"/>
</dbReference>
<dbReference type="Proteomes" id="UP001222800">
    <property type="component" value="Chromosome"/>
</dbReference>
<dbReference type="SUPFAM" id="SSF109604">
    <property type="entry name" value="HD-domain/PDEase-like"/>
    <property type="match status" value="1"/>
</dbReference>
<feature type="transmembrane region" description="Helical" evidence="1">
    <location>
        <begin position="6"/>
        <end position="26"/>
    </location>
</feature>
<dbReference type="SMART" id="SM00471">
    <property type="entry name" value="HDc"/>
    <property type="match status" value="1"/>
</dbReference>
<accession>A0ABY8EF92</accession>
<name>A0ABY8EF92_9FIRM</name>
<keyword evidence="4" id="KW-1185">Reference proteome</keyword>
<dbReference type="InterPro" id="IPR011624">
    <property type="entry name" value="Metal-dep_PHydrolase_7TM_extra"/>
</dbReference>
<dbReference type="EMBL" id="CP120733">
    <property type="protein sequence ID" value="WFD11606.1"/>
    <property type="molecule type" value="Genomic_DNA"/>
</dbReference>
<dbReference type="RefSeq" id="WP_277733703.1">
    <property type="nucleotide sequence ID" value="NZ_CP120733.1"/>
</dbReference>
<reference evidence="3 4" key="1">
    <citation type="submission" date="2023-03" db="EMBL/GenBank/DDBJ databases">
        <title>Complete genome sequence of Tepidibacter sp. SWIR-1, isolated from a deep-sea hydrothermal vent.</title>
        <authorList>
            <person name="Li X."/>
        </authorList>
    </citation>
    <scope>NUCLEOTIDE SEQUENCE [LARGE SCALE GENOMIC DNA]</scope>
    <source>
        <strain evidence="3 4">SWIR-1</strain>
    </source>
</reference>
<feature type="transmembrane region" description="Helical" evidence="1">
    <location>
        <begin position="292"/>
        <end position="316"/>
    </location>
</feature>
<evidence type="ECO:0000256" key="1">
    <source>
        <dbReference type="SAM" id="Phobius"/>
    </source>
</evidence>
<evidence type="ECO:0000313" key="4">
    <source>
        <dbReference type="Proteomes" id="UP001222800"/>
    </source>
</evidence>
<feature type="transmembrane region" description="Helical" evidence="1">
    <location>
        <begin position="386"/>
        <end position="403"/>
    </location>
</feature>
<dbReference type="InterPro" id="IPR003607">
    <property type="entry name" value="HD/PDEase_dom"/>
</dbReference>
<protein>
    <submittedName>
        <fullName evidence="3">HDIG domain-containing protein</fullName>
    </submittedName>
</protein>
<dbReference type="Pfam" id="PF01966">
    <property type="entry name" value="HD"/>
    <property type="match status" value="1"/>
</dbReference>
<keyword evidence="1" id="KW-0472">Membrane</keyword>
<evidence type="ECO:0000313" key="3">
    <source>
        <dbReference type="EMBL" id="WFD11606.1"/>
    </source>
</evidence>
<dbReference type="NCBIfam" id="TIGR00277">
    <property type="entry name" value="HDIG"/>
    <property type="match status" value="1"/>
</dbReference>
<dbReference type="CDD" id="cd00077">
    <property type="entry name" value="HDc"/>
    <property type="match status" value="1"/>
</dbReference>
<dbReference type="Pfam" id="PF07698">
    <property type="entry name" value="7TM-7TMR_HD"/>
    <property type="match status" value="1"/>
</dbReference>
<keyword evidence="1" id="KW-0812">Transmembrane</keyword>
<gene>
    <name evidence="3" type="ORF">P4S50_05900</name>
</gene>
<organism evidence="3 4">
    <name type="scientific">Tepidibacter hydrothermalis</name>
    <dbReference type="NCBI Taxonomy" id="3036126"/>
    <lineage>
        <taxon>Bacteria</taxon>
        <taxon>Bacillati</taxon>
        <taxon>Bacillota</taxon>
        <taxon>Clostridia</taxon>
        <taxon>Peptostreptococcales</taxon>
        <taxon>Peptostreptococcaceae</taxon>
        <taxon>Tepidibacter</taxon>
    </lineage>
</organism>
<dbReference type="PANTHER" id="PTHR36442:SF1">
    <property type="entry name" value="CYCLIC-DI-AMP PHOSPHODIESTERASE PGPH"/>
    <property type="match status" value="1"/>
</dbReference>
<sequence length="674" mass="76474">MKFRKFSLALLFFIINFIVLFTFLAPQKYELKVGQRAQEDIKATKDIENKIETQKLIDKAVQQVQPVYKNNLTVQAEIKSDIEKFFSDINYINNSVINNGENGEPLDSKQKLESIQKKYPTISNKSIELALNMYKARLEKLKNYIFEIINQIMSTGITKEEVDYQKKNVSEFFEEIKTFNQNEKLLSIEIIDNYIRPNKFLDLEKTQEKTEQAKESVEKVVIPKGENIISKGEVITEEKLEILQSIGLVQKKGKEDFFVIIGLILIILILEALGALYINVFDKKILKDEKKLLLIILIISITMLISISLSKISLYIIPVAGASMLISILLNTNIAIISNLIISIMLYIATGDINILLISLVSGTFGAFANLEIAQRRNVIITGFKIGLLNLLIVMAMGFITTTNLKEPFINSLLSLLSGIISSIFVVGSLPLWEHYFDILTSLKLLELSSANNEILKRMLIETPGTYHHSIIVGNLAERACDKIGANSLFARVASYYHDMGKLSKPYFFKENQITTDNPHDKMSPIVSTKVIKEHVSYGVELAQKHKLPKEIINIIREHHGTTSVAYFYYKAKEMGMDVKEEDFRYKGPEPQSKEAAVIMMADSVEAAIRSIKEPSKEKIEDMIGKIVKGKLNDGQFDKSNLTLKELDLIKEAFIEVIMGMFHQRIEYPQEGGN</sequence>